<proteinExistence type="predicted"/>
<dbReference type="EMBL" id="JACYHB010000002">
    <property type="protein sequence ID" value="MBD8078280.1"/>
    <property type="molecule type" value="Genomic_DNA"/>
</dbReference>
<evidence type="ECO:0000256" key="1">
    <source>
        <dbReference type="SAM" id="MobiDB-lite"/>
    </source>
</evidence>
<accession>A0A927IZ54</accession>
<feature type="region of interest" description="Disordered" evidence="1">
    <location>
        <begin position="1"/>
        <end position="31"/>
    </location>
</feature>
<name>A0A927IZ54_9MICO</name>
<feature type="transmembrane region" description="Helical" evidence="2">
    <location>
        <begin position="385"/>
        <end position="409"/>
    </location>
</feature>
<reference evidence="3" key="2">
    <citation type="submission" date="2020-09" db="EMBL/GenBank/DDBJ databases">
        <authorList>
            <person name="Yu Y."/>
        </authorList>
    </citation>
    <scope>NUCLEOTIDE SEQUENCE</scope>
    <source>
        <strain evidence="3">KCTC 49039</strain>
    </source>
</reference>
<dbReference type="AlphaFoldDB" id="A0A927IZ54"/>
<comment type="caution">
    <text evidence="3">The sequence shown here is derived from an EMBL/GenBank/DDBJ whole genome shotgun (WGS) entry which is preliminary data.</text>
</comment>
<feature type="transmembrane region" description="Helical" evidence="2">
    <location>
        <begin position="259"/>
        <end position="280"/>
    </location>
</feature>
<feature type="transmembrane region" description="Helical" evidence="2">
    <location>
        <begin position="95"/>
        <end position="114"/>
    </location>
</feature>
<feature type="transmembrane region" description="Helical" evidence="2">
    <location>
        <begin position="300"/>
        <end position="324"/>
    </location>
</feature>
<dbReference type="InterPro" id="IPR045931">
    <property type="entry name" value="DUF6350"/>
</dbReference>
<sequence>MSTTSATRAARTRTVEGVPPVPPPPPARHRTSGTVAASQAAALSLAVVVLPAVVAFLASSTQSTSDVGWGRAVTVGAGLWLLGHGVPLAATGTTITFVPLGLTALALFCCFACARRSAHTSWRAWGAGAVTYALLTAGVAFLTGATPSWGLVAAALGGLVVGGVGLGAGLLARPDAPTVAALASRTDRWLPPAFRLGLRGGAVAVGLLVVACALLTGAWIVAGRATSGDVVTGLAPGVIGGVVLAVAQLAVLPDLMAWAGAWIVGPGFTVGTGSSFTTAGSQSGALPAVPLLGALPGDDWANALTPWAPALVVVLGVVAGAFVWRRASDVARGRAQVPWSALALAWLGVVLATGVLVGLAVWAASGAVGPGRLAYVGADALLVGLFAAAEVGGGALLALGAGRFAVLGLPARWRDRRVRTDDQDVSAAG</sequence>
<feature type="transmembrane region" description="Helical" evidence="2">
    <location>
        <begin position="234"/>
        <end position="252"/>
    </location>
</feature>
<evidence type="ECO:0000313" key="4">
    <source>
        <dbReference type="Proteomes" id="UP000610846"/>
    </source>
</evidence>
<feature type="transmembrane region" description="Helical" evidence="2">
    <location>
        <begin position="151"/>
        <end position="172"/>
    </location>
</feature>
<feature type="transmembrane region" description="Helical" evidence="2">
    <location>
        <begin position="36"/>
        <end position="57"/>
    </location>
</feature>
<reference evidence="3" key="1">
    <citation type="journal article" date="2018" name="Curr. Microbiol.">
        <title>Cellulosimicrobium arenosum sp. nov., Isolated from Marine Sediment Sand.</title>
        <authorList>
            <person name="Oh M."/>
            <person name="Kim J.H."/>
            <person name="Yoon J.H."/>
            <person name="Schumann P."/>
            <person name="Kim W."/>
        </authorList>
    </citation>
    <scope>NUCLEOTIDE SEQUENCE</scope>
    <source>
        <strain evidence="3">KCTC 49039</strain>
    </source>
</reference>
<protein>
    <submittedName>
        <fullName evidence="3">Uncharacterized protein</fullName>
    </submittedName>
</protein>
<organism evidence="3 4">
    <name type="scientific">Cellulosimicrobium arenosum</name>
    <dbReference type="NCBI Taxonomy" id="2708133"/>
    <lineage>
        <taxon>Bacteria</taxon>
        <taxon>Bacillati</taxon>
        <taxon>Actinomycetota</taxon>
        <taxon>Actinomycetes</taxon>
        <taxon>Micrococcales</taxon>
        <taxon>Promicromonosporaceae</taxon>
        <taxon>Cellulosimicrobium</taxon>
    </lineage>
</organism>
<dbReference type="Pfam" id="PF19877">
    <property type="entry name" value="DUF6350"/>
    <property type="match status" value="1"/>
</dbReference>
<feature type="transmembrane region" description="Helical" evidence="2">
    <location>
        <begin position="193"/>
        <end position="222"/>
    </location>
</feature>
<keyword evidence="2" id="KW-1133">Transmembrane helix</keyword>
<evidence type="ECO:0000313" key="3">
    <source>
        <dbReference type="EMBL" id="MBD8078280.1"/>
    </source>
</evidence>
<dbReference type="RefSeq" id="WP_191827833.1">
    <property type="nucleotide sequence ID" value="NZ_JACYHB010000002.1"/>
</dbReference>
<dbReference type="Proteomes" id="UP000610846">
    <property type="component" value="Unassembled WGS sequence"/>
</dbReference>
<gene>
    <name evidence="3" type="ORF">IF651_04315</name>
</gene>
<evidence type="ECO:0000256" key="2">
    <source>
        <dbReference type="SAM" id="Phobius"/>
    </source>
</evidence>
<keyword evidence="2" id="KW-0472">Membrane</keyword>
<keyword evidence="4" id="KW-1185">Reference proteome</keyword>
<feature type="transmembrane region" description="Helical" evidence="2">
    <location>
        <begin position="126"/>
        <end position="145"/>
    </location>
</feature>
<feature type="transmembrane region" description="Helical" evidence="2">
    <location>
        <begin position="344"/>
        <end position="365"/>
    </location>
</feature>
<keyword evidence="2" id="KW-0812">Transmembrane</keyword>